<evidence type="ECO:0000313" key="10">
    <source>
        <dbReference type="Proteomes" id="UP000001699"/>
    </source>
</evidence>
<keyword evidence="10" id="KW-1185">Reference proteome</keyword>
<evidence type="ECO:0000256" key="4">
    <source>
        <dbReference type="ARBA" id="ARBA00022741"/>
    </source>
</evidence>
<dbReference type="GO" id="GO:0004356">
    <property type="term" value="F:glutamine synthetase activity"/>
    <property type="evidence" value="ECO:0007669"/>
    <property type="project" value="InterPro"/>
</dbReference>
<reference evidence="9 10" key="1">
    <citation type="journal article" date="2008" name="PLoS Genet.">
        <title>Genomic islands in the pathogenic filamentous fungus Aspergillus fumigatus.</title>
        <authorList>
            <person name="Fedorova N.D."/>
            <person name="Khaldi N."/>
            <person name="Joardar V.S."/>
            <person name="Maiti R."/>
            <person name="Amedeo P."/>
            <person name="Anderson M.J."/>
            <person name="Crabtree J."/>
            <person name="Silva J.C."/>
            <person name="Badger J.H."/>
            <person name="Albarraq A."/>
            <person name="Angiuoli S."/>
            <person name="Bussey H."/>
            <person name="Bowyer P."/>
            <person name="Cotty P.J."/>
            <person name="Dyer P.S."/>
            <person name="Egan A."/>
            <person name="Galens K."/>
            <person name="Fraser-Liggett C.M."/>
            <person name="Haas B.J."/>
            <person name="Inman J.M."/>
            <person name="Kent R."/>
            <person name="Lemieux S."/>
            <person name="Malavazi I."/>
            <person name="Orvis J."/>
            <person name="Roemer T."/>
            <person name="Ronning C.M."/>
            <person name="Sundaram J.P."/>
            <person name="Sutton G."/>
            <person name="Turner G."/>
            <person name="Venter J.C."/>
            <person name="White O.R."/>
            <person name="Whitty B.R."/>
            <person name="Youngman P."/>
            <person name="Wolfe K.H."/>
            <person name="Goldman G.H."/>
            <person name="Wortman J.R."/>
            <person name="Jiang B."/>
            <person name="Denning D.W."/>
            <person name="Nierman W.C."/>
        </authorList>
    </citation>
    <scope>NUCLEOTIDE SEQUENCE [LARGE SCALE GENOMIC DNA]</scope>
    <source>
        <strain evidence="10">CBS 144.89 / FGSC A1163 / CEA10</strain>
    </source>
</reference>
<dbReference type="Gene3D" id="3.30.590.10">
    <property type="entry name" value="Glutamine synthetase/guanido kinase, catalytic domain"/>
    <property type="match status" value="1"/>
</dbReference>
<dbReference type="InterPro" id="IPR036651">
    <property type="entry name" value="Gln_synt_N_sf"/>
</dbReference>
<dbReference type="Gene3D" id="3.10.20.70">
    <property type="entry name" value="Glutamine synthetase, N-terminal domain"/>
    <property type="match status" value="1"/>
</dbReference>
<proteinExistence type="inferred from homology"/>
<evidence type="ECO:0000256" key="1">
    <source>
        <dbReference type="ARBA" id="ARBA00009897"/>
    </source>
</evidence>
<dbReference type="EMBL" id="DS499602">
    <property type="protein sequence ID" value="EDP47629.1"/>
    <property type="molecule type" value="Genomic_DNA"/>
</dbReference>
<dbReference type="InterPro" id="IPR014746">
    <property type="entry name" value="Gln_synth/guanido_kin_cat_dom"/>
</dbReference>
<gene>
    <name evidence="9" type="ORF">AFUB_094760</name>
</gene>
<dbReference type="SUPFAM" id="SSF55931">
    <property type="entry name" value="Glutamine synthetase/guanido kinase"/>
    <property type="match status" value="1"/>
</dbReference>
<dbReference type="PANTHER" id="PTHR43785">
    <property type="entry name" value="GAMMA-GLUTAMYLPUTRESCINE SYNTHETASE"/>
    <property type="match status" value="1"/>
</dbReference>
<dbReference type="HOGENOM" id="CLU_017290_0_1_1"/>
<dbReference type="FunFam" id="3.10.20.70:FF:000013">
    <property type="entry name" value="Glutamine synthetase bacteria"/>
    <property type="match status" value="1"/>
</dbReference>
<evidence type="ECO:0000256" key="5">
    <source>
        <dbReference type="ARBA" id="ARBA00022840"/>
    </source>
</evidence>
<evidence type="ECO:0000313" key="9">
    <source>
        <dbReference type="EMBL" id="EDP47629.1"/>
    </source>
</evidence>
<keyword evidence="4" id="KW-0547">Nucleotide-binding</keyword>
<dbReference type="Proteomes" id="UP000001699">
    <property type="component" value="Unassembled WGS sequence"/>
</dbReference>
<evidence type="ECO:0000256" key="2">
    <source>
        <dbReference type="ARBA" id="ARBA00021364"/>
    </source>
</evidence>
<name>B0YD95_ASPFC</name>
<dbReference type="InterPro" id="IPR008146">
    <property type="entry name" value="Gln_synth_cat_dom"/>
</dbReference>
<organism evidence="9 10">
    <name type="scientific">Aspergillus fumigatus (strain CBS 144.89 / FGSC A1163 / CEA10)</name>
    <name type="common">Neosartorya fumigata</name>
    <dbReference type="NCBI Taxonomy" id="451804"/>
    <lineage>
        <taxon>Eukaryota</taxon>
        <taxon>Fungi</taxon>
        <taxon>Dikarya</taxon>
        <taxon>Ascomycota</taxon>
        <taxon>Pezizomycotina</taxon>
        <taxon>Eurotiomycetes</taxon>
        <taxon>Eurotiomycetidae</taxon>
        <taxon>Eurotiales</taxon>
        <taxon>Aspergillaceae</taxon>
        <taxon>Aspergillus</taxon>
        <taxon>Aspergillus subgen. Fumigati</taxon>
    </lineage>
</organism>
<keyword evidence="5" id="KW-0067">ATP-binding</keyword>
<evidence type="ECO:0000256" key="6">
    <source>
        <dbReference type="PROSITE-ProRule" id="PRU01331"/>
    </source>
</evidence>
<dbReference type="PROSITE" id="PS51987">
    <property type="entry name" value="GS_CATALYTIC"/>
    <property type="match status" value="1"/>
</dbReference>
<evidence type="ECO:0000256" key="3">
    <source>
        <dbReference type="ARBA" id="ARBA00022598"/>
    </source>
</evidence>
<accession>B0YD95</accession>
<protein>
    <recommendedName>
        <fullName evidence="2">Glutamine synthetase</fullName>
    </recommendedName>
</protein>
<dbReference type="Pfam" id="PF00120">
    <property type="entry name" value="Gln-synt_C"/>
    <property type="match status" value="1"/>
</dbReference>
<comment type="similarity">
    <text evidence="1 6 7">Belongs to the glutamine synthetase family.</text>
</comment>
<dbReference type="VEuPathDB" id="FungiDB:AFUB_094760"/>
<dbReference type="FunFam" id="3.30.590.10:FF:000005">
    <property type="entry name" value="Probable glutamine synthetase"/>
    <property type="match status" value="1"/>
</dbReference>
<dbReference type="SMART" id="SM01230">
    <property type="entry name" value="Gln-synt_C"/>
    <property type="match status" value="1"/>
</dbReference>
<dbReference type="SUPFAM" id="SSF54368">
    <property type="entry name" value="Glutamine synthetase, N-terminal domain"/>
    <property type="match status" value="1"/>
</dbReference>
<dbReference type="AlphaFoldDB" id="B0YD95"/>
<sequence length="505" mass="55821">MSASTSSCKVTLENVAEILKNDTKVKLAGVDVDGQLRGKLISKKKFLSIAADGFGFCSVIFGWDMHDRTYFKELAISNKENGYRDLVAVPDLSSFRRIPWENDVPFFLVSFFDPETKAPVCACPRGLLKTALSKVEAAGYRAMAGAEYEFYQFRAPGDYSTPERNASATAAFLQKNPVEALPALTEGMFGYSLTRPIHNQEYYYGIFDACEQFNCEIEGWHTESGPGVFEAALQFGEAKEMADKAGLFKYVVKSIGAKHGITPAFMAKPREGLPGNSGHMHISLVTEDGKNAFLRPTPDPSPPYPDVAHLSDLGRHFLAGILTGLPDIMPLFAPTINSYKRLVENFWAPVTVSWGLEHRAASIRLITPPTASAKATRFEVRVPGADANPHFVLAAIVALGWRGVEKKLEIPVPPLSKDEDMGGASDQGVRLAKTLKEATVAFMRKESVAREVFGDQFVDHFGGTREHEVHLWEEAVTDWFVFPACMTTGMMLTQDREVRRYIETV</sequence>
<dbReference type="PhylomeDB" id="B0YD95"/>
<evidence type="ECO:0000256" key="7">
    <source>
        <dbReference type="RuleBase" id="RU000384"/>
    </source>
</evidence>
<dbReference type="GO" id="GO:0005524">
    <property type="term" value="F:ATP binding"/>
    <property type="evidence" value="ECO:0007669"/>
    <property type="project" value="UniProtKB-KW"/>
</dbReference>
<evidence type="ECO:0000259" key="8">
    <source>
        <dbReference type="PROSITE" id="PS51987"/>
    </source>
</evidence>
<dbReference type="PANTHER" id="PTHR43785:SF12">
    <property type="entry name" value="TYPE-1 GLUTAMINE SYNTHETASE 2"/>
    <property type="match status" value="1"/>
</dbReference>
<keyword evidence="3" id="KW-0436">Ligase</keyword>
<dbReference type="GO" id="GO:0006542">
    <property type="term" value="P:glutamine biosynthetic process"/>
    <property type="evidence" value="ECO:0007669"/>
    <property type="project" value="InterPro"/>
</dbReference>
<feature type="domain" description="GS catalytic" evidence="8">
    <location>
        <begin position="124"/>
        <end position="505"/>
    </location>
</feature>
<dbReference type="OrthoDB" id="77835at2759"/>
<dbReference type="GO" id="GO:0006576">
    <property type="term" value="P:biogenic amine metabolic process"/>
    <property type="evidence" value="ECO:0007669"/>
    <property type="project" value="UniProtKB-ARBA"/>
</dbReference>